<protein>
    <recommendedName>
        <fullName evidence="3">DUF2690 domain-containing protein</fullName>
    </recommendedName>
</protein>
<keyword evidence="2" id="KW-1185">Reference proteome</keyword>
<evidence type="ECO:0008006" key="3">
    <source>
        <dbReference type="Google" id="ProtNLM"/>
    </source>
</evidence>
<evidence type="ECO:0000313" key="1">
    <source>
        <dbReference type="EMBL" id="SOD65596.1"/>
    </source>
</evidence>
<name>A0A286E3X2_9ACTN</name>
<gene>
    <name evidence="1" type="ORF">SAMN06297387_12266</name>
</gene>
<evidence type="ECO:0000313" key="2">
    <source>
        <dbReference type="Proteomes" id="UP000219072"/>
    </source>
</evidence>
<proteinExistence type="predicted"/>
<accession>A0A286E3X2</accession>
<dbReference type="EMBL" id="OCNE01000022">
    <property type="protein sequence ID" value="SOD65596.1"/>
    <property type="molecule type" value="Genomic_DNA"/>
</dbReference>
<dbReference type="AlphaFoldDB" id="A0A286E3X2"/>
<reference evidence="1 2" key="1">
    <citation type="submission" date="2017-09" db="EMBL/GenBank/DDBJ databases">
        <authorList>
            <person name="Ehlers B."/>
            <person name="Leendertz F.H."/>
        </authorList>
    </citation>
    <scope>NUCLEOTIDE SEQUENCE [LARGE SCALE GENOMIC DNA]</scope>
    <source>
        <strain evidence="1 2">CGMCC 4.7095</strain>
    </source>
</reference>
<sequence length="108" mass="11646">MLTTDGQDYGYIEMRYSPSCQTQWMRITFEGACNGCLRDTTIRRPSGPDGGTATFYDSGSGRVVLGAHGVHAQHPCVRHRMAGHGWPGGLPLGRARQGDLRLTPVSAG</sequence>
<dbReference type="Proteomes" id="UP000219072">
    <property type="component" value="Unassembled WGS sequence"/>
</dbReference>
<organism evidence="1 2">
    <name type="scientific">Streptomyces zhaozhouensis</name>
    <dbReference type="NCBI Taxonomy" id="1300267"/>
    <lineage>
        <taxon>Bacteria</taxon>
        <taxon>Bacillati</taxon>
        <taxon>Actinomycetota</taxon>
        <taxon>Actinomycetes</taxon>
        <taxon>Kitasatosporales</taxon>
        <taxon>Streptomycetaceae</taxon>
        <taxon>Streptomyces</taxon>
    </lineage>
</organism>